<reference evidence="1 2" key="1">
    <citation type="submission" date="2021-03" db="EMBL/GenBank/DDBJ databases">
        <authorList>
            <person name="King G.J."/>
            <person name="Bancroft I."/>
            <person name="Baten A."/>
            <person name="Bloomfield J."/>
            <person name="Borpatragohain P."/>
            <person name="He Z."/>
            <person name="Irish N."/>
            <person name="Irwin J."/>
            <person name="Liu K."/>
            <person name="Mauleon R.P."/>
            <person name="Moore J."/>
            <person name="Morris R."/>
            <person name="Ostergaard L."/>
            <person name="Wang B."/>
            <person name="Wells R."/>
        </authorList>
    </citation>
    <scope>NUCLEOTIDE SEQUENCE [LARGE SCALE GENOMIC DNA]</scope>
    <source>
        <strain evidence="1">R-o-18</strain>
        <tissue evidence="1">Leaf</tissue>
    </source>
</reference>
<gene>
    <name evidence="1" type="primary">A06g503750.1_BraROA</name>
    <name evidence="1" type="ORF">IGI04_023062</name>
</gene>
<dbReference type="Proteomes" id="UP000823674">
    <property type="component" value="Chromosome A06"/>
</dbReference>
<dbReference type="EMBL" id="JADBGQ010000006">
    <property type="protein sequence ID" value="KAG5393099.1"/>
    <property type="molecule type" value="Genomic_DNA"/>
</dbReference>
<protein>
    <submittedName>
        <fullName evidence="1">Uncharacterized protein</fullName>
    </submittedName>
</protein>
<keyword evidence="2" id="KW-1185">Reference proteome</keyword>
<proteinExistence type="predicted"/>
<accession>A0ABQ7M2T5</accession>
<comment type="caution">
    <text evidence="1">The sequence shown here is derived from an EMBL/GenBank/DDBJ whole genome shotgun (WGS) entry which is preliminary data.</text>
</comment>
<evidence type="ECO:0000313" key="2">
    <source>
        <dbReference type="Proteomes" id="UP000823674"/>
    </source>
</evidence>
<sequence length="95" mass="10406">MASFYTLLANLRVSRCSNTAEVPLLRFWEARNIGKGGELMSVDMLFLDEQSTLIQGTVSASTRFKTVSLRDLCTGLVVLTLHGGQQVSSYSLNCS</sequence>
<organism evidence="1 2">
    <name type="scientific">Brassica rapa subsp. trilocularis</name>
    <dbReference type="NCBI Taxonomy" id="1813537"/>
    <lineage>
        <taxon>Eukaryota</taxon>
        <taxon>Viridiplantae</taxon>
        <taxon>Streptophyta</taxon>
        <taxon>Embryophyta</taxon>
        <taxon>Tracheophyta</taxon>
        <taxon>Spermatophyta</taxon>
        <taxon>Magnoliopsida</taxon>
        <taxon>eudicotyledons</taxon>
        <taxon>Gunneridae</taxon>
        <taxon>Pentapetalae</taxon>
        <taxon>rosids</taxon>
        <taxon>malvids</taxon>
        <taxon>Brassicales</taxon>
        <taxon>Brassicaceae</taxon>
        <taxon>Brassiceae</taxon>
        <taxon>Brassica</taxon>
    </lineage>
</organism>
<evidence type="ECO:0000313" key="1">
    <source>
        <dbReference type="EMBL" id="KAG5393099.1"/>
    </source>
</evidence>
<name>A0ABQ7M2T5_BRACM</name>